<accession>A0A150GBJ8</accession>
<organism evidence="2 3">
    <name type="scientific">Gonium pectorale</name>
    <name type="common">Green alga</name>
    <dbReference type="NCBI Taxonomy" id="33097"/>
    <lineage>
        <taxon>Eukaryota</taxon>
        <taxon>Viridiplantae</taxon>
        <taxon>Chlorophyta</taxon>
        <taxon>core chlorophytes</taxon>
        <taxon>Chlorophyceae</taxon>
        <taxon>CS clade</taxon>
        <taxon>Chlamydomonadales</taxon>
        <taxon>Volvocaceae</taxon>
        <taxon>Gonium</taxon>
    </lineage>
</organism>
<protein>
    <submittedName>
        <fullName evidence="2">Uncharacterized protein</fullName>
    </submittedName>
</protein>
<gene>
    <name evidence="2" type="ORF">GPECTOR_37g220</name>
</gene>
<proteinExistence type="predicted"/>
<dbReference type="Proteomes" id="UP000075714">
    <property type="component" value="Unassembled WGS sequence"/>
</dbReference>
<evidence type="ECO:0000313" key="3">
    <source>
        <dbReference type="Proteomes" id="UP000075714"/>
    </source>
</evidence>
<feature type="region of interest" description="Disordered" evidence="1">
    <location>
        <begin position="1"/>
        <end position="32"/>
    </location>
</feature>
<sequence>MAWAPNGSPGLATRGPGLPLSPRGNSSIAASVPSGAGAGPIYAAGAATMGQAASVSAGDGVTWTTLARGAPGKAGGEEAGGSSGQAAASAASAKTGPAAVADGAAVAAGGDGADGGSDGSWSNPDRDYCRSSLGSLAGACMEYGALDEYGNTEEYGGEFGMRGGASAAAAEAVGSDGPKAPTREGVVAATAPRDGGRGGDVARGDDADAVAVAVACAVGAISAASRTPAASAEARAAAGAGGVGGVLPMDELVRRAERLRAAAAASMVGATAAAGALLPPSMRSAAGAYYGGGGGGSTAQREAPGPGLAAAATASGAARCLFGDAPSAPSPRLGPATAAEARAEAAAGMLPSAETSIAGNVPQAAAGADVGPLDSYLPPPARAPASSAPAMWVLTSASVGGAAPLPPHAAVLARGEGAMPGCFGAATWHGGVEFPGAQFDEQLRRYQQQQARLSLHLSQQQQQPQQPASAGRESPVQSVWSLAEYLAFDGAGGAAAAPR</sequence>
<reference evidence="3" key="1">
    <citation type="journal article" date="2016" name="Nat. Commun.">
        <title>The Gonium pectorale genome demonstrates co-option of cell cycle regulation during the evolution of multicellularity.</title>
        <authorList>
            <person name="Hanschen E.R."/>
            <person name="Marriage T.N."/>
            <person name="Ferris P.J."/>
            <person name="Hamaji T."/>
            <person name="Toyoda A."/>
            <person name="Fujiyama A."/>
            <person name="Neme R."/>
            <person name="Noguchi H."/>
            <person name="Minakuchi Y."/>
            <person name="Suzuki M."/>
            <person name="Kawai-Toyooka H."/>
            <person name="Smith D.R."/>
            <person name="Sparks H."/>
            <person name="Anderson J."/>
            <person name="Bakaric R."/>
            <person name="Luria V."/>
            <person name="Karger A."/>
            <person name="Kirschner M.W."/>
            <person name="Durand P.M."/>
            <person name="Michod R.E."/>
            <person name="Nozaki H."/>
            <person name="Olson B.J."/>
        </authorList>
    </citation>
    <scope>NUCLEOTIDE SEQUENCE [LARGE SCALE GENOMIC DNA]</scope>
    <source>
        <strain evidence="3">NIES-2863</strain>
    </source>
</reference>
<evidence type="ECO:0000256" key="1">
    <source>
        <dbReference type="SAM" id="MobiDB-lite"/>
    </source>
</evidence>
<evidence type="ECO:0000313" key="2">
    <source>
        <dbReference type="EMBL" id="KXZ47214.1"/>
    </source>
</evidence>
<comment type="caution">
    <text evidence="2">The sequence shown here is derived from an EMBL/GenBank/DDBJ whole genome shotgun (WGS) entry which is preliminary data.</text>
</comment>
<keyword evidence="3" id="KW-1185">Reference proteome</keyword>
<dbReference type="EMBL" id="LSYV01000038">
    <property type="protein sequence ID" value="KXZ47214.1"/>
    <property type="molecule type" value="Genomic_DNA"/>
</dbReference>
<feature type="compositionally biased region" description="Gly residues" evidence="1">
    <location>
        <begin position="72"/>
        <end position="83"/>
    </location>
</feature>
<feature type="region of interest" description="Disordered" evidence="1">
    <location>
        <begin position="454"/>
        <end position="475"/>
    </location>
</feature>
<feature type="region of interest" description="Disordered" evidence="1">
    <location>
        <begin position="68"/>
        <end position="88"/>
    </location>
</feature>
<dbReference type="AlphaFoldDB" id="A0A150GBJ8"/>
<name>A0A150GBJ8_GONPE</name>
<feature type="compositionally biased region" description="Low complexity" evidence="1">
    <location>
        <begin position="454"/>
        <end position="470"/>
    </location>
</feature>